<dbReference type="Gene3D" id="2.60.120.260">
    <property type="entry name" value="Galactose-binding domain-like"/>
    <property type="match status" value="1"/>
</dbReference>
<keyword evidence="5" id="KW-1185">Reference proteome</keyword>
<evidence type="ECO:0000259" key="1">
    <source>
        <dbReference type="Pfam" id="PF16323"/>
    </source>
</evidence>
<protein>
    <submittedName>
        <fullName evidence="4">Uncharacterized protein</fullName>
    </submittedName>
</protein>
<gene>
    <name evidence="4" type="ORF">SAMN04488055_2648</name>
</gene>
<dbReference type="OrthoDB" id="621114at2"/>
<feature type="domain" description="DUF4959" evidence="1">
    <location>
        <begin position="16"/>
        <end position="119"/>
    </location>
</feature>
<dbReference type="InterPro" id="IPR032527">
    <property type="entry name" value="DUF4959"/>
</dbReference>
<feature type="domain" description="DUF5126" evidence="3">
    <location>
        <begin position="120"/>
        <end position="222"/>
    </location>
</feature>
<evidence type="ECO:0000313" key="5">
    <source>
        <dbReference type="Proteomes" id="UP000185003"/>
    </source>
</evidence>
<dbReference type="InterPro" id="IPR033431">
    <property type="entry name" value="DUF5126"/>
</dbReference>
<name>A0A1N6G9G0_9BACT</name>
<dbReference type="Pfam" id="PF17166">
    <property type="entry name" value="DUF5126"/>
    <property type="match status" value="1"/>
</dbReference>
<dbReference type="Pfam" id="PF16391">
    <property type="entry name" value="DUF5000"/>
    <property type="match status" value="1"/>
</dbReference>
<organism evidence="4 5">
    <name type="scientific">Chitinophaga niabensis</name>
    <dbReference type="NCBI Taxonomy" id="536979"/>
    <lineage>
        <taxon>Bacteria</taxon>
        <taxon>Pseudomonadati</taxon>
        <taxon>Bacteroidota</taxon>
        <taxon>Chitinophagia</taxon>
        <taxon>Chitinophagales</taxon>
        <taxon>Chitinophagaceae</taxon>
        <taxon>Chitinophaga</taxon>
    </lineage>
</organism>
<accession>A0A1N6G9G0</accession>
<dbReference type="AlphaFoldDB" id="A0A1N6G9G0"/>
<proteinExistence type="predicted"/>
<dbReference type="InterPro" id="IPR008979">
    <property type="entry name" value="Galactose-bd-like_sf"/>
</dbReference>
<dbReference type="STRING" id="536979.SAMN04488055_2648"/>
<dbReference type="SUPFAM" id="SSF49785">
    <property type="entry name" value="Galactose-binding domain-like"/>
    <property type="match status" value="1"/>
</dbReference>
<dbReference type="PROSITE" id="PS51257">
    <property type="entry name" value="PROKAR_LIPOPROTEIN"/>
    <property type="match status" value="1"/>
</dbReference>
<reference evidence="5" key="1">
    <citation type="submission" date="2016-11" db="EMBL/GenBank/DDBJ databases">
        <authorList>
            <person name="Varghese N."/>
            <person name="Submissions S."/>
        </authorList>
    </citation>
    <scope>NUCLEOTIDE SEQUENCE [LARGE SCALE GENOMIC DNA]</scope>
    <source>
        <strain evidence="5">DSM 24787</strain>
    </source>
</reference>
<feature type="domain" description="DUF5000" evidence="2">
    <location>
        <begin position="246"/>
        <end position="387"/>
    </location>
</feature>
<dbReference type="RefSeq" id="WP_074239691.1">
    <property type="nucleotide sequence ID" value="NZ_FSRA01000001.1"/>
</dbReference>
<dbReference type="Pfam" id="PF16323">
    <property type="entry name" value="DUF4959"/>
    <property type="match status" value="1"/>
</dbReference>
<dbReference type="EMBL" id="FSRA01000001">
    <property type="protein sequence ID" value="SIO04071.1"/>
    <property type="molecule type" value="Genomic_DNA"/>
</dbReference>
<sequence length="390" mass="44078">MKTFIIPLLAFLLLLGCTDEKRGPIEGGGAPPKPVSNLKVENLHGTAKITYSIPDNPDLLYIKAVYEPRKGLIREAKSSFYINYIVLEGFSASEEYEVKLYAVNKSEVSSEPVSIKVNPLTPPVEEVFNSLEVAPDFGGCNIKFLNNDETNIVIGVITRDSTGDWVSSDNFYTKRKSASFAVRGYKAEERTFGIFIKDKWNNFSDTLITKLVPIHEELLDKTKFRDARFPSEPKNYSSSWTIQMFWDDNLTKGFHTLQNVGLPLNFTMDLGVKAKMSRFKVWQRTGTYLYGHGNPKRWELWGSDAPATDGSMTNWTMIGSFESIKPSGEPYISTQEDKEYAEAGEEFIVPLNAGSYRYLRWRVREAWGAAEGSPGGFFHLMEVTIWGNSR</sequence>
<dbReference type="InterPro" id="IPR032164">
    <property type="entry name" value="DUF5000"/>
</dbReference>
<evidence type="ECO:0000313" key="4">
    <source>
        <dbReference type="EMBL" id="SIO04071.1"/>
    </source>
</evidence>
<evidence type="ECO:0000259" key="2">
    <source>
        <dbReference type="Pfam" id="PF16391"/>
    </source>
</evidence>
<evidence type="ECO:0000259" key="3">
    <source>
        <dbReference type="Pfam" id="PF17166"/>
    </source>
</evidence>
<dbReference type="Proteomes" id="UP000185003">
    <property type="component" value="Unassembled WGS sequence"/>
</dbReference>